<proteinExistence type="inferred from homology"/>
<dbReference type="AlphaFoldDB" id="S4XVU4"/>
<dbReference type="InterPro" id="IPR036388">
    <property type="entry name" value="WH-like_DNA-bd_sf"/>
</dbReference>
<accession>S4XVU4</accession>
<evidence type="ECO:0000256" key="4">
    <source>
        <dbReference type="ARBA" id="ARBA00023163"/>
    </source>
</evidence>
<keyword evidence="2" id="KW-0805">Transcription regulation</keyword>
<dbReference type="InterPro" id="IPR050176">
    <property type="entry name" value="LTTR"/>
</dbReference>
<evidence type="ECO:0000313" key="6">
    <source>
        <dbReference type="EMBL" id="AGP36614.1"/>
    </source>
</evidence>
<gene>
    <name evidence="6" type="ORF">SCE1572_20210</name>
</gene>
<dbReference type="SUPFAM" id="SSF53850">
    <property type="entry name" value="Periplasmic binding protein-like II"/>
    <property type="match status" value="1"/>
</dbReference>
<dbReference type="Pfam" id="PF03466">
    <property type="entry name" value="LysR_substrate"/>
    <property type="match status" value="1"/>
</dbReference>
<keyword evidence="4" id="KW-0804">Transcription</keyword>
<feature type="domain" description="HTH lysR-type" evidence="5">
    <location>
        <begin position="8"/>
        <end position="61"/>
    </location>
</feature>
<evidence type="ECO:0000259" key="5">
    <source>
        <dbReference type="PROSITE" id="PS50931"/>
    </source>
</evidence>
<dbReference type="PROSITE" id="PS50931">
    <property type="entry name" value="HTH_LYSR"/>
    <property type="match status" value="1"/>
</dbReference>
<dbReference type="InterPro" id="IPR000847">
    <property type="entry name" value="LysR_HTH_N"/>
</dbReference>
<dbReference type="KEGG" id="scu:SCE1572_20210"/>
<keyword evidence="3" id="KW-0238">DNA-binding</keyword>
<reference evidence="6 7" key="1">
    <citation type="journal article" date="2013" name="Sci. Rep.">
        <title>Extraordinary expansion of a Sorangium cellulosum genome from an alkaline milieu.</title>
        <authorList>
            <person name="Han K."/>
            <person name="Li Z.F."/>
            <person name="Peng R."/>
            <person name="Zhu L.P."/>
            <person name="Zhou T."/>
            <person name="Wang L.G."/>
            <person name="Li S.G."/>
            <person name="Zhang X.B."/>
            <person name="Hu W."/>
            <person name="Wu Z.H."/>
            <person name="Qin N."/>
            <person name="Li Y.Z."/>
        </authorList>
    </citation>
    <scope>NUCLEOTIDE SEQUENCE [LARGE SCALE GENOMIC DNA]</scope>
    <source>
        <strain evidence="6 7">So0157-2</strain>
    </source>
</reference>
<dbReference type="PANTHER" id="PTHR30579">
    <property type="entry name" value="TRANSCRIPTIONAL REGULATOR"/>
    <property type="match status" value="1"/>
</dbReference>
<protein>
    <recommendedName>
        <fullName evidence="5">HTH lysR-type domain-containing protein</fullName>
    </recommendedName>
</protein>
<dbReference type="OrthoDB" id="464481at2"/>
<dbReference type="PANTHER" id="PTHR30579:SF7">
    <property type="entry name" value="HTH-TYPE TRANSCRIPTIONAL REGULATOR LRHA-RELATED"/>
    <property type="match status" value="1"/>
</dbReference>
<evidence type="ECO:0000256" key="3">
    <source>
        <dbReference type="ARBA" id="ARBA00023125"/>
    </source>
</evidence>
<organism evidence="6 7">
    <name type="scientific">Sorangium cellulosum So0157-2</name>
    <dbReference type="NCBI Taxonomy" id="1254432"/>
    <lineage>
        <taxon>Bacteria</taxon>
        <taxon>Pseudomonadati</taxon>
        <taxon>Myxococcota</taxon>
        <taxon>Polyangia</taxon>
        <taxon>Polyangiales</taxon>
        <taxon>Polyangiaceae</taxon>
        <taxon>Sorangium</taxon>
    </lineage>
</organism>
<dbReference type="FunFam" id="1.10.10.10:FF:000001">
    <property type="entry name" value="LysR family transcriptional regulator"/>
    <property type="match status" value="1"/>
</dbReference>
<comment type="similarity">
    <text evidence="1">Belongs to the LysR transcriptional regulatory family.</text>
</comment>
<dbReference type="InterPro" id="IPR036390">
    <property type="entry name" value="WH_DNA-bd_sf"/>
</dbReference>
<dbReference type="GO" id="GO:0003700">
    <property type="term" value="F:DNA-binding transcription factor activity"/>
    <property type="evidence" value="ECO:0007669"/>
    <property type="project" value="InterPro"/>
</dbReference>
<evidence type="ECO:0000256" key="2">
    <source>
        <dbReference type="ARBA" id="ARBA00023015"/>
    </source>
</evidence>
<dbReference type="Proteomes" id="UP000014803">
    <property type="component" value="Chromosome"/>
</dbReference>
<dbReference type="Gene3D" id="1.10.10.10">
    <property type="entry name" value="Winged helix-like DNA-binding domain superfamily/Winged helix DNA-binding domain"/>
    <property type="match status" value="1"/>
</dbReference>
<evidence type="ECO:0000313" key="7">
    <source>
        <dbReference type="Proteomes" id="UP000014803"/>
    </source>
</evidence>
<dbReference type="SUPFAM" id="SSF46785">
    <property type="entry name" value="Winged helix' DNA-binding domain"/>
    <property type="match status" value="1"/>
</dbReference>
<dbReference type="STRING" id="1254432.SCE1572_20210"/>
<dbReference type="RefSeq" id="WP_020735976.1">
    <property type="nucleotide sequence ID" value="NC_021658.1"/>
</dbReference>
<dbReference type="HOGENOM" id="CLU_039613_1_3_7"/>
<evidence type="ECO:0000256" key="1">
    <source>
        <dbReference type="ARBA" id="ARBA00009437"/>
    </source>
</evidence>
<dbReference type="Pfam" id="PF00126">
    <property type="entry name" value="HTH_1"/>
    <property type="match status" value="1"/>
</dbReference>
<name>S4XVU4_SORCE</name>
<dbReference type="GO" id="GO:0003677">
    <property type="term" value="F:DNA binding"/>
    <property type="evidence" value="ECO:0007669"/>
    <property type="project" value="UniProtKB-KW"/>
</dbReference>
<dbReference type="PATRIC" id="fig|1254432.3.peg.4562"/>
<sequence>MNHLEPLWLQSFVAIAASGAVARAAQQVHRTPSAVSTHLRQLETALGARLVERTTRSLRLSAQGERFLPYAQRLLELQAAAQAALKPAPQQAVWRIGISEYFLPHRLQALLALLEHQAAGARLELLWASSAELQRRWQAGEADAVVVTASEPLPDARLLRREPLAWVAGAGVRPPAEGAVPLVLLGSDCPVRAMALGALARGGRAHEVRLTCSGSQAAVAAVRAGWGVGCLNASAMPPDLVNLAQQDARRWRSPGRLSFYGLSRPGFQRLLGALAAWAKAA</sequence>
<dbReference type="InterPro" id="IPR005119">
    <property type="entry name" value="LysR_subst-bd"/>
</dbReference>
<dbReference type="Gene3D" id="3.40.190.10">
    <property type="entry name" value="Periplasmic binding protein-like II"/>
    <property type="match status" value="2"/>
</dbReference>
<dbReference type="eggNOG" id="COG0583">
    <property type="taxonomic scope" value="Bacteria"/>
</dbReference>
<dbReference type="EMBL" id="CP003969">
    <property type="protein sequence ID" value="AGP36614.1"/>
    <property type="molecule type" value="Genomic_DNA"/>
</dbReference>